<dbReference type="Pfam" id="PF04977">
    <property type="entry name" value="DivIC"/>
    <property type="match status" value="1"/>
</dbReference>
<dbReference type="PANTHER" id="PTHR40027:SF1">
    <property type="entry name" value="CELL DIVISION PROTEIN DIVIC"/>
    <property type="match status" value="1"/>
</dbReference>
<proteinExistence type="predicted"/>
<name>A0A1T4KRP3_9FIRM</name>
<feature type="transmembrane region" description="Helical" evidence="1">
    <location>
        <begin position="23"/>
        <end position="43"/>
    </location>
</feature>
<dbReference type="InterPro" id="IPR007060">
    <property type="entry name" value="FtsL/DivIC"/>
</dbReference>
<keyword evidence="1" id="KW-0472">Membrane</keyword>
<keyword evidence="3" id="KW-1185">Reference proteome</keyword>
<organism evidence="2 3">
    <name type="scientific">Anaerorhabdus furcosa</name>
    <dbReference type="NCBI Taxonomy" id="118967"/>
    <lineage>
        <taxon>Bacteria</taxon>
        <taxon>Bacillati</taxon>
        <taxon>Bacillota</taxon>
        <taxon>Erysipelotrichia</taxon>
        <taxon>Erysipelotrichales</taxon>
        <taxon>Erysipelotrichaceae</taxon>
        <taxon>Anaerorhabdus</taxon>
    </lineage>
</organism>
<dbReference type="AlphaFoldDB" id="A0A1T4KRP3"/>
<accession>A0A1T4KRP3</accession>
<evidence type="ECO:0000313" key="2">
    <source>
        <dbReference type="EMBL" id="SJZ45008.1"/>
    </source>
</evidence>
<protein>
    <submittedName>
        <fullName evidence="2">Septum formation initiator</fullName>
    </submittedName>
</protein>
<dbReference type="RefSeq" id="WP_078711089.1">
    <property type="nucleotide sequence ID" value="NZ_FUWY01000001.1"/>
</dbReference>
<dbReference type="InterPro" id="IPR039076">
    <property type="entry name" value="DivIC"/>
</dbReference>
<dbReference type="STRING" id="118967.SAMN02745191_0668"/>
<gene>
    <name evidence="2" type="ORF">SAMN02745191_0668</name>
</gene>
<dbReference type="PANTHER" id="PTHR40027">
    <property type="entry name" value="CELL DIVISION PROTEIN DIVIC"/>
    <property type="match status" value="1"/>
</dbReference>
<dbReference type="OrthoDB" id="1467719at2"/>
<dbReference type="Proteomes" id="UP000243297">
    <property type="component" value="Unassembled WGS sequence"/>
</dbReference>
<sequence length="111" mass="12967">MTQQTVRRKVVKRKKPKRTLRPLTKLLCIAVILFSGWLIYGVVEEIGTTIALQKQLKEVKVKLETVKDENEYLVSQRDKLADPNYVQSYARGNYMMTKDGEKIYYLPSKDK</sequence>
<keyword evidence="1" id="KW-0812">Transmembrane</keyword>
<dbReference type="EMBL" id="FUWY01000001">
    <property type="protein sequence ID" value="SJZ45008.1"/>
    <property type="molecule type" value="Genomic_DNA"/>
</dbReference>
<reference evidence="3" key="1">
    <citation type="submission" date="2017-02" db="EMBL/GenBank/DDBJ databases">
        <authorList>
            <person name="Varghese N."/>
            <person name="Submissions S."/>
        </authorList>
    </citation>
    <scope>NUCLEOTIDE SEQUENCE [LARGE SCALE GENOMIC DNA]</scope>
    <source>
        <strain evidence="3">ATCC 25662</strain>
    </source>
</reference>
<dbReference type="GO" id="GO:0051301">
    <property type="term" value="P:cell division"/>
    <property type="evidence" value="ECO:0007669"/>
    <property type="project" value="InterPro"/>
</dbReference>
<evidence type="ECO:0000256" key="1">
    <source>
        <dbReference type="SAM" id="Phobius"/>
    </source>
</evidence>
<evidence type="ECO:0000313" key="3">
    <source>
        <dbReference type="Proteomes" id="UP000243297"/>
    </source>
</evidence>
<keyword evidence="1" id="KW-1133">Transmembrane helix</keyword>